<evidence type="ECO:0000313" key="20">
    <source>
        <dbReference type="EMBL" id="CAF1223895.1"/>
    </source>
</evidence>
<evidence type="ECO:0000256" key="7">
    <source>
        <dbReference type="ARBA" id="ARBA00022833"/>
    </source>
</evidence>
<dbReference type="AlphaFoldDB" id="A0A814Y3R4"/>
<evidence type="ECO:0000256" key="4">
    <source>
        <dbReference type="ARBA" id="ARBA00022679"/>
    </source>
</evidence>
<accession>A0A814Y3R4</accession>
<evidence type="ECO:0000256" key="5">
    <source>
        <dbReference type="ARBA" id="ARBA00022723"/>
    </source>
</evidence>
<dbReference type="CDD" id="cd10509">
    <property type="entry name" value="Zn-ribbon_RPC11"/>
    <property type="match status" value="1"/>
</dbReference>
<evidence type="ECO:0000256" key="8">
    <source>
        <dbReference type="ARBA" id="ARBA00023163"/>
    </source>
</evidence>
<evidence type="ECO:0000256" key="2">
    <source>
        <dbReference type="ARBA" id="ARBA00020093"/>
    </source>
</evidence>
<evidence type="ECO:0000256" key="12">
    <source>
        <dbReference type="ARBA" id="ARBA00038502"/>
    </source>
</evidence>
<keyword evidence="10" id="KW-0012">Acyltransferase</keyword>
<dbReference type="Gene3D" id="2.20.25.10">
    <property type="match status" value="1"/>
</dbReference>
<feature type="domain" description="N-acetyltransferase" evidence="19">
    <location>
        <begin position="13"/>
        <end position="174"/>
    </location>
</feature>
<sequence>MTSNRYEITNEIYINNLLTENDIPSLVKYLNNPTIYANTLQIPQPYTTKDGENFLSAIKSNSEPTLFFVIRLNETDEMIGGCGLQSLIKNDRIAEIGYWLGEPYWGRGFMSKVIGKVIEIGQIQWKNLVRIEAEIFTWNNGSRRVVEKCHFAYEGLLRPRCGNMLFVEEGDRCNRLACNTCPYICDLVTKITERQYTRLKPVDDVLGGTAAWENVDKTEVTCPKCAYTKAYFMQLQTRSADEPMTTFYKCVQCGHRWND</sequence>
<comment type="function">
    <text evidence="14">Core component of RNA polymerase III (Pol III) which synthesizes small non-coding RNAs using the four ribonucleoside triphosphates as substrates. Can mediate Pol I proofreading of the nascent RNA transcript. Anchors into the Pol III active site to constantly monitor transcription fidelity, cleaves mis-incorporated 5'-ribonucleotides and restarts the transcription process. Once Pol III reaches the poly(dT) termination signal, can induce Pol III clamp opening and transcription termination. Pol III plays an important role in sensing and limiting infection by intracellular bacteria and DNA viruses. Acts as a nuclear and cytosolic DNA sensor involved in innate immune response. Can sense non-self dsDNA that serves as template for transcription into dsRNA. The non-self RNA polymerase III transcripts, such as Epstein-Barr virus-encoded RNAs (EBERs) induce type I interferon and NF-kappa-B through the RIG-I pathway.</text>
</comment>
<dbReference type="GO" id="GO:0016747">
    <property type="term" value="F:acyltransferase activity, transferring groups other than amino-acyl groups"/>
    <property type="evidence" value="ECO:0007669"/>
    <property type="project" value="InterPro"/>
</dbReference>
<comment type="similarity">
    <text evidence="12">Belongs to the acetyltransferase family. RimJ subfamily.</text>
</comment>
<dbReference type="PANTHER" id="PTHR43792:SF8">
    <property type="entry name" value="[RIBOSOMAL PROTEIN US5]-ALANINE N-ACETYLTRANSFERASE"/>
    <property type="match status" value="1"/>
</dbReference>
<evidence type="ECO:0000256" key="6">
    <source>
        <dbReference type="ARBA" id="ARBA00022771"/>
    </source>
</evidence>
<reference evidence="20" key="1">
    <citation type="submission" date="2021-02" db="EMBL/GenBank/DDBJ databases">
        <authorList>
            <person name="Nowell W R."/>
        </authorList>
    </citation>
    <scope>NUCLEOTIDE SEQUENCE</scope>
</reference>
<dbReference type="EMBL" id="CAJNOE010000454">
    <property type="protein sequence ID" value="CAF1223895.1"/>
    <property type="molecule type" value="Genomic_DNA"/>
</dbReference>
<dbReference type="Proteomes" id="UP000663860">
    <property type="component" value="Unassembled WGS sequence"/>
</dbReference>
<comment type="similarity">
    <text evidence="17">Belongs to the archaeal rpoM/eukaryotic RPA12/RPB9/RPC11 RNA polymerase family.</text>
</comment>
<evidence type="ECO:0000256" key="17">
    <source>
        <dbReference type="RuleBase" id="RU003474"/>
    </source>
</evidence>
<dbReference type="PROSITE" id="PS51186">
    <property type="entry name" value="GNAT"/>
    <property type="match status" value="1"/>
</dbReference>
<proteinExistence type="inferred from homology"/>
<evidence type="ECO:0000256" key="14">
    <source>
        <dbReference type="ARBA" id="ARBA00054653"/>
    </source>
</evidence>
<dbReference type="InterPro" id="IPR001529">
    <property type="entry name" value="Zn_ribbon_RPB9"/>
</dbReference>
<comment type="subunit">
    <text evidence="13">Component of the RNA polymerase III complex consisting of 17 subunits: a ten-subunit horseshoe-shaped catalytic core composed of POLR3A/RPC1, POLR3B/RPC2, POLR1C/RPAC1, POLR1D/RPAC2, POLR3K/RPC10, POLR2E/RPABC1, POLR2F/RPABC2, POLR2H/RPABC3, POLR2K/RPABC4 and POLR2L/RPABC5; a mobile stalk composed of two subunits POLR3H/RPC8 and CRCP/RPC9, protruding from the core and functioning primarily in transcription initiation; and additional subunits homologous to general transcription factors of the RNA polymerase II machinery, POLR3C/RPC3-POLR3F/RPC6-POLR3G/RPC7 heterotrimer required for transcription initiation and POLR3D/RPC4-POLR3E/RPC5 heterodimer involved in both transcription initiation and termination.</text>
</comment>
<feature type="domain" description="TFIIS-type" evidence="18">
    <location>
        <begin position="218"/>
        <end position="258"/>
    </location>
</feature>
<evidence type="ECO:0000259" key="18">
    <source>
        <dbReference type="PROSITE" id="PS51133"/>
    </source>
</evidence>
<evidence type="ECO:0000256" key="11">
    <source>
        <dbReference type="ARBA" id="ARBA00029985"/>
    </source>
</evidence>
<evidence type="ECO:0000256" key="16">
    <source>
        <dbReference type="PROSITE-ProRule" id="PRU00472"/>
    </source>
</evidence>
<keyword evidence="6 16" id="KW-0863">Zinc-finger</keyword>
<dbReference type="SUPFAM" id="SSF57783">
    <property type="entry name" value="Zinc beta-ribbon"/>
    <property type="match status" value="1"/>
</dbReference>
<comment type="caution">
    <text evidence="20">The sequence shown here is derived from an EMBL/GenBank/DDBJ whole genome shotgun (WGS) entry which is preliminary data.</text>
</comment>
<dbReference type="GO" id="GO:0008270">
    <property type="term" value="F:zinc ion binding"/>
    <property type="evidence" value="ECO:0007669"/>
    <property type="project" value="UniProtKB-KW"/>
</dbReference>
<keyword evidence="9" id="KW-0539">Nucleus</keyword>
<gene>
    <name evidence="20" type="ORF">IZO911_LOCUS29864</name>
</gene>
<keyword evidence="3 17" id="KW-0240">DNA-directed RNA polymerase</keyword>
<evidence type="ECO:0000256" key="15">
    <source>
        <dbReference type="ARBA" id="ARBA00078854"/>
    </source>
</evidence>
<name>A0A814Y3R4_9BILA</name>
<dbReference type="SMART" id="SM00661">
    <property type="entry name" value="RPOL9"/>
    <property type="match status" value="1"/>
</dbReference>
<evidence type="ECO:0000256" key="10">
    <source>
        <dbReference type="ARBA" id="ARBA00023315"/>
    </source>
</evidence>
<dbReference type="InterPro" id="IPR000182">
    <property type="entry name" value="GNAT_dom"/>
</dbReference>
<keyword evidence="5 17" id="KW-0479">Metal-binding</keyword>
<dbReference type="InterPro" id="IPR051531">
    <property type="entry name" value="N-acetyltransferase"/>
</dbReference>
<evidence type="ECO:0000256" key="9">
    <source>
        <dbReference type="ARBA" id="ARBA00023242"/>
    </source>
</evidence>
<dbReference type="GO" id="GO:0003676">
    <property type="term" value="F:nucleic acid binding"/>
    <property type="evidence" value="ECO:0007669"/>
    <property type="project" value="InterPro"/>
</dbReference>
<comment type="subcellular location">
    <subcellularLocation>
        <location evidence="1">Nucleus</location>
    </subcellularLocation>
</comment>
<dbReference type="FunFam" id="2.20.25.10:FF:000005">
    <property type="entry name" value="DNA-directed RNA polymerase subunit"/>
    <property type="match status" value="1"/>
</dbReference>
<dbReference type="InterPro" id="IPR001222">
    <property type="entry name" value="Znf_TFIIS"/>
</dbReference>
<evidence type="ECO:0000256" key="13">
    <source>
        <dbReference type="ARBA" id="ARBA00044007"/>
    </source>
</evidence>
<dbReference type="PANTHER" id="PTHR43792">
    <property type="entry name" value="GNAT FAMILY, PUTATIVE (AFU_ORTHOLOGUE AFUA_3G00765)-RELATED-RELATED"/>
    <property type="match status" value="1"/>
</dbReference>
<dbReference type="GO" id="GO:0005666">
    <property type="term" value="C:RNA polymerase III complex"/>
    <property type="evidence" value="ECO:0007669"/>
    <property type="project" value="UniProtKB-ARBA"/>
</dbReference>
<evidence type="ECO:0000259" key="19">
    <source>
        <dbReference type="PROSITE" id="PS51186"/>
    </source>
</evidence>
<protein>
    <recommendedName>
        <fullName evidence="2">DNA-directed RNA polymerase III subunit RPC10</fullName>
    </recommendedName>
    <alternativeName>
        <fullName evidence="15">DNA-directed RNA polymerase III subunit K</fullName>
    </alternativeName>
    <alternativeName>
        <fullName evidence="11">RNA polymerase III subunit C11</fullName>
    </alternativeName>
</protein>
<evidence type="ECO:0000256" key="1">
    <source>
        <dbReference type="ARBA" id="ARBA00004123"/>
    </source>
</evidence>
<organism evidence="20 21">
    <name type="scientific">Adineta steineri</name>
    <dbReference type="NCBI Taxonomy" id="433720"/>
    <lineage>
        <taxon>Eukaryota</taxon>
        <taxon>Metazoa</taxon>
        <taxon>Spiralia</taxon>
        <taxon>Gnathifera</taxon>
        <taxon>Rotifera</taxon>
        <taxon>Eurotatoria</taxon>
        <taxon>Bdelloidea</taxon>
        <taxon>Adinetida</taxon>
        <taxon>Adinetidae</taxon>
        <taxon>Adineta</taxon>
    </lineage>
</organism>
<dbReference type="PROSITE" id="PS51133">
    <property type="entry name" value="ZF_TFIIS_2"/>
    <property type="match status" value="1"/>
</dbReference>
<dbReference type="SUPFAM" id="SSF55729">
    <property type="entry name" value="Acyl-CoA N-acyltransferases (Nat)"/>
    <property type="match status" value="1"/>
</dbReference>
<dbReference type="InterPro" id="IPR016181">
    <property type="entry name" value="Acyl_CoA_acyltransferase"/>
</dbReference>
<keyword evidence="7" id="KW-0862">Zinc</keyword>
<dbReference type="InterPro" id="IPR034014">
    <property type="entry name" value="Zn_ribbon_RPC11_C"/>
</dbReference>
<keyword evidence="4" id="KW-0808">Transferase</keyword>
<evidence type="ECO:0000313" key="21">
    <source>
        <dbReference type="Proteomes" id="UP000663860"/>
    </source>
</evidence>
<dbReference type="Pfam" id="PF01096">
    <property type="entry name" value="Zn_ribbon_TFIIS"/>
    <property type="match status" value="1"/>
</dbReference>
<dbReference type="PROSITE" id="PS00466">
    <property type="entry name" value="ZF_TFIIS_1"/>
    <property type="match status" value="1"/>
</dbReference>
<evidence type="ECO:0000256" key="3">
    <source>
        <dbReference type="ARBA" id="ARBA00022478"/>
    </source>
</evidence>
<dbReference type="Gene3D" id="3.40.630.30">
    <property type="match status" value="1"/>
</dbReference>
<dbReference type="GO" id="GO:0006383">
    <property type="term" value="P:transcription by RNA polymerase III"/>
    <property type="evidence" value="ECO:0007669"/>
    <property type="project" value="UniProtKB-ARBA"/>
</dbReference>
<dbReference type="Pfam" id="PF13302">
    <property type="entry name" value="Acetyltransf_3"/>
    <property type="match status" value="1"/>
</dbReference>
<dbReference type="SMART" id="SM00440">
    <property type="entry name" value="ZnF_C2C2"/>
    <property type="match status" value="1"/>
</dbReference>
<keyword evidence="8 17" id="KW-0804">Transcription</keyword>